<keyword evidence="14 18" id="KW-0663">Pyridoxal phosphate</keyword>
<evidence type="ECO:0000256" key="14">
    <source>
        <dbReference type="ARBA" id="ARBA00022898"/>
    </source>
</evidence>
<dbReference type="PANTHER" id="PTHR10314">
    <property type="entry name" value="CYSTATHIONINE BETA-SYNTHASE"/>
    <property type="match status" value="1"/>
</dbReference>
<evidence type="ECO:0000256" key="2">
    <source>
        <dbReference type="ARBA" id="ARBA00001947"/>
    </source>
</evidence>
<dbReference type="GO" id="GO:0046872">
    <property type="term" value="F:metal ion binding"/>
    <property type="evidence" value="ECO:0007669"/>
    <property type="project" value="UniProtKB-KW"/>
</dbReference>
<evidence type="ECO:0000256" key="17">
    <source>
        <dbReference type="ARBA" id="ARBA00047931"/>
    </source>
</evidence>
<evidence type="ECO:0000256" key="16">
    <source>
        <dbReference type="ARBA" id="ARBA00023192"/>
    </source>
</evidence>
<dbReference type="Pfam" id="PF09190">
    <property type="entry name" value="DALR_2"/>
    <property type="match status" value="1"/>
</dbReference>
<evidence type="ECO:0000256" key="10">
    <source>
        <dbReference type="ARBA" id="ARBA00022723"/>
    </source>
</evidence>
<evidence type="ECO:0000256" key="6">
    <source>
        <dbReference type="ARBA" id="ARBA00014738"/>
    </source>
</evidence>
<dbReference type="SMART" id="SM00840">
    <property type="entry name" value="DALR_2"/>
    <property type="match status" value="1"/>
</dbReference>
<accession>A0A832EJW4</accession>
<feature type="binding site" evidence="18">
    <location>
        <position position="76"/>
    </location>
    <ligand>
        <name>pyridoxal 5'-phosphate</name>
        <dbReference type="ChEBI" id="CHEBI:597326"/>
    </ligand>
</feature>
<organism evidence="21">
    <name type="scientific">Desulfacinum infernum</name>
    <dbReference type="NCBI Taxonomy" id="35837"/>
    <lineage>
        <taxon>Bacteria</taxon>
        <taxon>Pseudomonadati</taxon>
        <taxon>Thermodesulfobacteriota</taxon>
        <taxon>Syntrophobacteria</taxon>
        <taxon>Syntrophobacterales</taxon>
        <taxon>Syntrophobacteraceae</taxon>
        <taxon>Desulfacinum</taxon>
    </lineage>
</organism>
<dbReference type="GO" id="GO:0005524">
    <property type="term" value="F:ATP binding"/>
    <property type="evidence" value="ECO:0007669"/>
    <property type="project" value="UniProtKB-KW"/>
</dbReference>
<dbReference type="GO" id="GO:0004124">
    <property type="term" value="F:cysteine synthase activity"/>
    <property type="evidence" value="ECO:0007669"/>
    <property type="project" value="UniProtKB-EC"/>
</dbReference>
<keyword evidence="9 21" id="KW-0808">Transferase</keyword>
<dbReference type="SUPFAM" id="SSF52374">
    <property type="entry name" value="Nucleotidylyl transferase"/>
    <property type="match status" value="1"/>
</dbReference>
<dbReference type="SUPFAM" id="SSF53686">
    <property type="entry name" value="Tryptophan synthase beta subunit-like PLP-dependent enzymes"/>
    <property type="match status" value="1"/>
</dbReference>
<dbReference type="Pfam" id="PF00291">
    <property type="entry name" value="PALP"/>
    <property type="match status" value="1"/>
</dbReference>
<sequence>MMKNVFDNVLQAIGNTPLVRINRLNPNPRTTIYAKLECKNPGGSIKDRTALFMIEAAERRGELTPNKTIIEATSGNTGIGLAVVAAVKGYRLILAMPETASMERQKILKALGAELLLTPGALGTDGAIEEVYRMVREHPDKYFLADQFNNPANPEAHYRGTGPEIYEQTEGRVNVVVTTLGTSGTAMGILQAMKERNPAIEVVAVEPYPGHKIQGLKNMKESYVPGIFDRHKLDRIVHVKDEDAFEMARRLAREEGLFVGMSSGACMAAAVEIAKERQDGLIVAVLPDGGDRYLSTNLFTTMLEPDFRFFDFLRRDKADVKPVMEGKIRIAVTGPPLDTCLSLETARRLLLADILTRFVRSKGFRVETAVLLPDLDSRSIQCAAEKGIPLEHYVDERTAVFAEHLEKLGMAAQLVMTKTSEHLDAVVTLVRSLLKKGVAYEKLRSVYFSVAQADDYGRLSRIDPKKVRPGSSVDLSAYEKLNPRDFALLKRATLAELKRGDYVKTEWGNVVPTWHIAAAAMVMDRFGFPLDLCVSGVDFLFPHLENVHTIAWALAGKPYANIWLLTERIQHADDGQSLETPPVEPPKGLTLEDLFSQGMTPAEIRFWLIASHYRKPMRVSAQSLHSAAQGLKRIREFINRVHHAPTEDYVPDGVEEEVFSLERGFFDALADDLNTPKALAALFDFVRKMNLRMERGPLTPRAKEAVLKALQSVDRILGLFDRDLRALSPEEKALIDRREAARAAKDWARADALRDELRRLGIVVRDTPHGPLWERVS</sequence>
<feature type="domain" description="Cysteinyl-tRNA synthetase class Ia DALR" evidence="20">
    <location>
        <begin position="664"/>
        <end position="728"/>
    </location>
</feature>
<dbReference type="NCBIfam" id="TIGR01136">
    <property type="entry name" value="cysKM"/>
    <property type="match status" value="1"/>
</dbReference>
<dbReference type="SUPFAM" id="SSF47323">
    <property type="entry name" value="Anticodon-binding domain of a subclass of class I aminoacyl-tRNA synthetases"/>
    <property type="match status" value="1"/>
</dbReference>
<dbReference type="UniPathway" id="UPA00136">
    <property type="reaction ID" value="UER00200"/>
</dbReference>
<dbReference type="InterPro" id="IPR005856">
    <property type="entry name" value="Cys_synth"/>
</dbReference>
<gene>
    <name evidence="21" type="ORF">ENS06_09185</name>
</gene>
<dbReference type="Gene3D" id="1.20.120.1910">
    <property type="entry name" value="Cysteine-tRNA ligase, C-terminal anti-codon recognition domain"/>
    <property type="match status" value="1"/>
</dbReference>
<dbReference type="GO" id="GO:0005737">
    <property type="term" value="C:cytoplasm"/>
    <property type="evidence" value="ECO:0007669"/>
    <property type="project" value="InterPro"/>
</dbReference>
<protein>
    <recommendedName>
        <fullName evidence="6">Cysteine--tRNA ligase</fullName>
        <ecNumber evidence="5">2.5.1.47</ecNumber>
    </recommendedName>
</protein>
<evidence type="ECO:0000256" key="9">
    <source>
        <dbReference type="ARBA" id="ARBA00022679"/>
    </source>
</evidence>
<dbReference type="InterPro" id="IPR001926">
    <property type="entry name" value="TrpB-like_PALP"/>
</dbReference>
<dbReference type="Gene3D" id="3.40.50.1100">
    <property type="match status" value="2"/>
</dbReference>
<evidence type="ECO:0000256" key="5">
    <source>
        <dbReference type="ARBA" id="ARBA00012681"/>
    </source>
</evidence>
<evidence type="ECO:0000256" key="3">
    <source>
        <dbReference type="ARBA" id="ARBA00004962"/>
    </source>
</evidence>
<evidence type="ECO:0000256" key="15">
    <source>
        <dbReference type="ARBA" id="ARBA00023146"/>
    </source>
</evidence>
<comment type="caution">
    <text evidence="21">The sequence shown here is derived from an EMBL/GenBank/DDBJ whole genome shotgun (WGS) entry which is preliminary data.</text>
</comment>
<dbReference type="GO" id="GO:0004817">
    <property type="term" value="F:cysteine-tRNA ligase activity"/>
    <property type="evidence" value="ECO:0007669"/>
    <property type="project" value="InterPro"/>
</dbReference>
<dbReference type="InterPro" id="IPR001216">
    <property type="entry name" value="P-phosphate_BS"/>
</dbReference>
<comment type="catalytic activity">
    <reaction evidence="17">
        <text>O-acetyl-L-serine + hydrogen sulfide = L-cysteine + acetate</text>
        <dbReference type="Rhea" id="RHEA:14829"/>
        <dbReference type="ChEBI" id="CHEBI:29919"/>
        <dbReference type="ChEBI" id="CHEBI:30089"/>
        <dbReference type="ChEBI" id="CHEBI:35235"/>
        <dbReference type="ChEBI" id="CHEBI:58340"/>
        <dbReference type="EC" id="2.5.1.47"/>
    </reaction>
</comment>
<evidence type="ECO:0000256" key="1">
    <source>
        <dbReference type="ARBA" id="ARBA00001933"/>
    </source>
</evidence>
<keyword evidence="10" id="KW-0479">Metal-binding</keyword>
<keyword evidence="11" id="KW-0547">Nucleotide-binding</keyword>
<evidence type="ECO:0000256" key="4">
    <source>
        <dbReference type="ARBA" id="ARBA00007103"/>
    </source>
</evidence>
<dbReference type="GO" id="GO:0006423">
    <property type="term" value="P:cysteinyl-tRNA aminoacylation"/>
    <property type="evidence" value="ECO:0007669"/>
    <property type="project" value="InterPro"/>
</dbReference>
<comment type="pathway">
    <text evidence="3">Amino-acid biosynthesis; L-cysteine biosynthesis; L-cysteine from L-serine: step 2/2.</text>
</comment>
<keyword evidence="16" id="KW-0198">Cysteine biosynthesis</keyword>
<comment type="similarity">
    <text evidence="4">Belongs to the cysteine synthase/cystathionine beta-synthase family.</text>
</comment>
<dbReference type="InterPro" id="IPR032678">
    <property type="entry name" value="tRNA-synt_1_cat_dom"/>
</dbReference>
<dbReference type="Pfam" id="PF23493">
    <property type="entry name" value="CysS_C"/>
    <property type="match status" value="1"/>
</dbReference>
<dbReference type="InterPro" id="IPR009080">
    <property type="entry name" value="tRNAsynth_Ia_anticodon-bd"/>
</dbReference>
<dbReference type="Gene3D" id="3.40.50.620">
    <property type="entry name" value="HUPs"/>
    <property type="match status" value="1"/>
</dbReference>
<dbReference type="PROSITE" id="PS00901">
    <property type="entry name" value="CYS_SYNTHASE"/>
    <property type="match status" value="1"/>
</dbReference>
<evidence type="ECO:0000256" key="11">
    <source>
        <dbReference type="ARBA" id="ARBA00022741"/>
    </source>
</evidence>
<evidence type="ECO:0000256" key="13">
    <source>
        <dbReference type="ARBA" id="ARBA00022840"/>
    </source>
</evidence>
<evidence type="ECO:0000256" key="7">
    <source>
        <dbReference type="ARBA" id="ARBA00022598"/>
    </source>
</evidence>
<name>A0A832EJW4_9BACT</name>
<comment type="cofactor">
    <cofactor evidence="1 18">
        <name>pyridoxal 5'-phosphate</name>
        <dbReference type="ChEBI" id="CHEBI:597326"/>
    </cofactor>
</comment>
<dbReference type="GO" id="GO:0006535">
    <property type="term" value="P:cysteine biosynthetic process from serine"/>
    <property type="evidence" value="ECO:0007669"/>
    <property type="project" value="InterPro"/>
</dbReference>
<dbReference type="InterPro" id="IPR015273">
    <property type="entry name" value="Cys-tRNA-synt_Ia_DALR"/>
</dbReference>
<dbReference type="Pfam" id="PF01406">
    <property type="entry name" value="tRNA-synt_1e"/>
    <property type="match status" value="1"/>
</dbReference>
<evidence type="ECO:0000259" key="20">
    <source>
        <dbReference type="SMART" id="SM00840"/>
    </source>
</evidence>
<feature type="binding site" evidence="18">
    <location>
        <position position="262"/>
    </location>
    <ligand>
        <name>pyridoxal 5'-phosphate</name>
        <dbReference type="ChEBI" id="CHEBI:597326"/>
    </ligand>
</feature>
<keyword evidence="7" id="KW-0436">Ligase</keyword>
<feature type="binding site" evidence="18">
    <location>
        <begin position="181"/>
        <end position="185"/>
    </location>
    <ligand>
        <name>pyridoxal 5'-phosphate</name>
        <dbReference type="ChEBI" id="CHEBI:597326"/>
    </ligand>
</feature>
<evidence type="ECO:0000256" key="8">
    <source>
        <dbReference type="ARBA" id="ARBA00022605"/>
    </source>
</evidence>
<dbReference type="InterPro" id="IPR036052">
    <property type="entry name" value="TrpB-like_PALP_sf"/>
</dbReference>
<dbReference type="EMBL" id="DSTK01000027">
    <property type="protein sequence ID" value="HFK97478.1"/>
    <property type="molecule type" value="Genomic_DNA"/>
</dbReference>
<dbReference type="InterPro" id="IPR014729">
    <property type="entry name" value="Rossmann-like_a/b/a_fold"/>
</dbReference>
<evidence type="ECO:0000256" key="19">
    <source>
        <dbReference type="PIRSR" id="PIRSR605856-51"/>
    </source>
</evidence>
<dbReference type="CDD" id="cd01561">
    <property type="entry name" value="CBS_like"/>
    <property type="match status" value="1"/>
</dbReference>
<feature type="modified residue" description="N6-(pyridoxal phosphate)lysine" evidence="19">
    <location>
        <position position="46"/>
    </location>
</feature>
<evidence type="ECO:0000313" key="21">
    <source>
        <dbReference type="EMBL" id="HFK97478.1"/>
    </source>
</evidence>
<dbReference type="FunFam" id="3.40.50.1100:FF:000006">
    <property type="entry name" value="Cysteine synthase"/>
    <property type="match status" value="1"/>
</dbReference>
<keyword evidence="15" id="KW-0030">Aminoacyl-tRNA synthetase</keyword>
<keyword evidence="13" id="KW-0067">ATP-binding</keyword>
<evidence type="ECO:0000256" key="18">
    <source>
        <dbReference type="PIRSR" id="PIRSR605856-50"/>
    </source>
</evidence>
<evidence type="ECO:0000256" key="12">
    <source>
        <dbReference type="ARBA" id="ARBA00022833"/>
    </source>
</evidence>
<comment type="cofactor">
    <cofactor evidence="2">
        <name>Zn(2+)</name>
        <dbReference type="ChEBI" id="CHEBI:29105"/>
    </cofactor>
</comment>
<dbReference type="EC" id="2.5.1.47" evidence="5"/>
<dbReference type="AlphaFoldDB" id="A0A832EJW4"/>
<keyword evidence="8" id="KW-0028">Amino-acid biosynthesis</keyword>
<reference evidence="21" key="1">
    <citation type="journal article" date="2020" name="mSystems">
        <title>Genome- and Community-Level Interaction Insights into Carbon Utilization and Element Cycling Functions of Hydrothermarchaeota in Hydrothermal Sediment.</title>
        <authorList>
            <person name="Zhou Z."/>
            <person name="Liu Y."/>
            <person name="Xu W."/>
            <person name="Pan J."/>
            <person name="Luo Z.H."/>
            <person name="Li M."/>
        </authorList>
    </citation>
    <scope>NUCLEOTIDE SEQUENCE [LARGE SCALE GENOMIC DNA]</scope>
    <source>
        <strain evidence="21">SpSt-456</strain>
    </source>
</reference>
<keyword evidence="12" id="KW-0862">Zinc</keyword>
<dbReference type="InterPro" id="IPR050214">
    <property type="entry name" value="Cys_Synth/Cystath_Beta-Synth"/>
</dbReference>
<proteinExistence type="inferred from homology"/>
<dbReference type="InterPro" id="IPR056411">
    <property type="entry name" value="CysS_C"/>
</dbReference>